<organism evidence="2">
    <name type="scientific">Chaetoceros debilis</name>
    <dbReference type="NCBI Taxonomy" id="122233"/>
    <lineage>
        <taxon>Eukaryota</taxon>
        <taxon>Sar</taxon>
        <taxon>Stramenopiles</taxon>
        <taxon>Ochrophyta</taxon>
        <taxon>Bacillariophyta</taxon>
        <taxon>Coscinodiscophyceae</taxon>
        <taxon>Chaetocerotophycidae</taxon>
        <taxon>Chaetocerotales</taxon>
        <taxon>Chaetocerotaceae</taxon>
        <taxon>Chaetoceros</taxon>
    </lineage>
</organism>
<dbReference type="EMBL" id="HBIO01017317">
    <property type="protein sequence ID" value="CAE0468447.1"/>
    <property type="molecule type" value="Transcribed_RNA"/>
</dbReference>
<sequence>MSNTREGFEGDIERNREEDRIANLDDFDDEDDVEDDFDDAASFPTQEDLESIVVQPSESVIGDVDIRSVSSMDYGINVHPTFGNHTGGVVTEVGIGIGIGIGVGISTNSLTGASLENNTLMRRTGYGSSIGGGSIGCLSEKSETVMKRSLSFCSDHEYPQTHSHSQPHTLSLDPMRMSSSRSAYSESKQDCSASNSEKDRDTQNSHMANIQERALLDNTTLHLLATAEIITVKSDVATICSGSIGEDIDLASVGTAHSTANINTSITAAALPISSPLDKSTKKRGVGFAVETWTTAHSHVQDHSAKSSKSLSKLRSSPLQSPIVASLTAKSFTLNDMGPPLNRILLERVMSARAGSVKSFASSTGTPSRPDSVRSFGSVAASEVVHVDTDDCGGSMVGSESEGHLELGACETHSERSHDHNDDMMSSCAVDHMKVVGSLAKETNNSISHFLNVHPEIDEESKDEFRKIEPQENEAMRLDRLSVNNGRMSPGGTIYRGRGIRRYQGRFMNLPMKRFHQSASGMTSSIPLSLMDGSTIEAQGNHAQLEDNQREAWSGDRKSWDRTRSRSRSRSRSPSRERAQNGMKRHRYCDHDTKNDNASTDREPHQSHDNWDRDNHDSNFQQRKSGDDTYRRKNDNRGNHSNRHRNNSRRGGRGRFRQRGRYNNSGRSMTPRGPKHGDCL</sequence>
<feature type="region of interest" description="Disordered" evidence="1">
    <location>
        <begin position="157"/>
        <end position="204"/>
    </location>
</feature>
<evidence type="ECO:0000313" key="2">
    <source>
        <dbReference type="EMBL" id="CAE0468447.1"/>
    </source>
</evidence>
<feature type="compositionally biased region" description="Basic and acidic residues" evidence="1">
    <location>
        <begin position="1"/>
        <end position="23"/>
    </location>
</feature>
<feature type="compositionally biased region" description="Basic and acidic residues" evidence="1">
    <location>
        <begin position="589"/>
        <end position="617"/>
    </location>
</feature>
<accession>A0A7S3Q7N3</accession>
<feature type="compositionally biased region" description="Basic and acidic residues" evidence="1">
    <location>
        <begin position="544"/>
        <end position="564"/>
    </location>
</feature>
<feature type="compositionally biased region" description="Acidic residues" evidence="1">
    <location>
        <begin position="25"/>
        <end position="39"/>
    </location>
</feature>
<evidence type="ECO:0000256" key="1">
    <source>
        <dbReference type="SAM" id="MobiDB-lite"/>
    </source>
</evidence>
<feature type="region of interest" description="Disordered" evidence="1">
    <location>
        <begin position="542"/>
        <end position="680"/>
    </location>
</feature>
<dbReference type="AlphaFoldDB" id="A0A7S3Q7N3"/>
<reference evidence="2" key="1">
    <citation type="submission" date="2021-01" db="EMBL/GenBank/DDBJ databases">
        <authorList>
            <person name="Corre E."/>
            <person name="Pelletier E."/>
            <person name="Niang G."/>
            <person name="Scheremetjew M."/>
            <person name="Finn R."/>
            <person name="Kale V."/>
            <person name="Holt S."/>
            <person name="Cochrane G."/>
            <person name="Meng A."/>
            <person name="Brown T."/>
            <person name="Cohen L."/>
        </authorList>
    </citation>
    <scope>NUCLEOTIDE SEQUENCE</scope>
    <source>
        <strain evidence="2">MM31A-1</strain>
    </source>
</reference>
<feature type="region of interest" description="Disordered" evidence="1">
    <location>
        <begin position="1"/>
        <end position="44"/>
    </location>
</feature>
<name>A0A7S3Q7N3_9STRA</name>
<feature type="compositionally biased region" description="Basic and acidic residues" evidence="1">
    <location>
        <begin position="624"/>
        <end position="638"/>
    </location>
</feature>
<proteinExistence type="predicted"/>
<protein>
    <submittedName>
        <fullName evidence="2">Uncharacterized protein</fullName>
    </submittedName>
</protein>
<feature type="compositionally biased region" description="Basic residues" evidence="1">
    <location>
        <begin position="640"/>
        <end position="660"/>
    </location>
</feature>
<gene>
    <name evidence="2" type="ORF">CDEB00056_LOCUS13300</name>
</gene>
<feature type="compositionally biased region" description="Polar residues" evidence="1">
    <location>
        <begin position="160"/>
        <end position="169"/>
    </location>
</feature>